<gene>
    <name evidence="2" type="ORF">GCM10025868_05970</name>
</gene>
<feature type="region of interest" description="Disordered" evidence="1">
    <location>
        <begin position="72"/>
        <end position="94"/>
    </location>
</feature>
<evidence type="ECO:0000313" key="3">
    <source>
        <dbReference type="Proteomes" id="UP001157017"/>
    </source>
</evidence>
<accession>A0ABQ6JAZ0</accession>
<proteinExistence type="predicted"/>
<evidence type="ECO:0000256" key="1">
    <source>
        <dbReference type="SAM" id="MobiDB-lite"/>
    </source>
</evidence>
<sequence length="94" mass="10089">MSLGALVVGQQHRDVLAGAGGWEHDRLDAEPPHPLQARRPAVAVGVHHDLGAARERPVGHRVHVAHDHVEVQAGLEHGVRSPSTPMITGLYSRT</sequence>
<dbReference type="EMBL" id="BSUZ01000001">
    <property type="protein sequence ID" value="GMA85347.1"/>
    <property type="molecule type" value="Genomic_DNA"/>
</dbReference>
<reference evidence="3" key="1">
    <citation type="journal article" date="2019" name="Int. J. Syst. Evol. Microbiol.">
        <title>The Global Catalogue of Microorganisms (GCM) 10K type strain sequencing project: providing services to taxonomists for standard genome sequencing and annotation.</title>
        <authorList>
            <consortium name="The Broad Institute Genomics Platform"/>
            <consortium name="The Broad Institute Genome Sequencing Center for Infectious Disease"/>
            <person name="Wu L."/>
            <person name="Ma J."/>
        </authorList>
    </citation>
    <scope>NUCLEOTIDE SEQUENCE [LARGE SCALE GENOMIC DNA]</scope>
    <source>
        <strain evidence="3">NBRC 108730</strain>
    </source>
</reference>
<feature type="compositionally biased region" description="Polar residues" evidence="1">
    <location>
        <begin position="81"/>
        <end position="94"/>
    </location>
</feature>
<evidence type="ECO:0000313" key="2">
    <source>
        <dbReference type="EMBL" id="GMA85347.1"/>
    </source>
</evidence>
<name>A0ABQ6JAZ0_9ACTN</name>
<keyword evidence="3" id="KW-1185">Reference proteome</keyword>
<protein>
    <submittedName>
        <fullName evidence="2">Uncharacterized protein</fullName>
    </submittedName>
</protein>
<organism evidence="2 3">
    <name type="scientific">Angustibacter aerolatus</name>
    <dbReference type="NCBI Taxonomy" id="1162965"/>
    <lineage>
        <taxon>Bacteria</taxon>
        <taxon>Bacillati</taxon>
        <taxon>Actinomycetota</taxon>
        <taxon>Actinomycetes</taxon>
        <taxon>Kineosporiales</taxon>
        <taxon>Kineosporiaceae</taxon>
    </lineage>
</organism>
<dbReference type="Proteomes" id="UP001157017">
    <property type="component" value="Unassembled WGS sequence"/>
</dbReference>
<comment type="caution">
    <text evidence="2">The sequence shown here is derived from an EMBL/GenBank/DDBJ whole genome shotgun (WGS) entry which is preliminary data.</text>
</comment>